<sequence length="580" mass="65366">MVASTRTQTGTIEISRYDPITLQLKCESQPFTSTRRTSSTKPPDRKKPGVRKTGGRKLGRGHDRSSSWSDEKKLESLVRNLKLKEPTTQAFNGLDDDSTTFWPPVAFGEYEEEGLCPIARADLRIGQWQAILDSHMANMSDLNVERHIKNQLRLARMDRESLDADPDNHVAVNQPMREQAILDRISALETTLASARFEPERENIRGAIAAYQSGQIGYSKKFTLFWAGKLVDEAETYAGFTQDRTERLDRYAAQHGPHWLWWESPLWLHPDQRVTALGCQIISRVAQPNGYGHFYIKQGFWKRSHMVHRAIDPRDLIHLPPTAVAANIITTPDGKVDCGGPGPRLIFRSMLDSGSSYPSLYEEDLWALGIYPDHYGAQSVSFVSTANGTVLRRVYEMHVEIAGNLGDVNMVNPLNPVNPGYSRYIGGLCPVNLDDTDRRTGPVFDAQGHEINQRLSGLLAFLAAYFSSTPGKNMIIFGEDRNDVVGAHKLPAARRWMVGLPQEMEDVSYWDKYGDPLITFSHRNGDIIDQDIAPGKSRLTVNPGHRILERSILTDPRGDYEREHGLIPLEHYVDPTERHT</sequence>
<name>A0A1W5CVD6_9LECA</name>
<dbReference type="EMBL" id="FWEW01000400">
    <property type="protein sequence ID" value="SLM34750.1"/>
    <property type="molecule type" value="Genomic_DNA"/>
</dbReference>
<organism evidence="2 3">
    <name type="scientific">Lasallia pustulata</name>
    <dbReference type="NCBI Taxonomy" id="136370"/>
    <lineage>
        <taxon>Eukaryota</taxon>
        <taxon>Fungi</taxon>
        <taxon>Dikarya</taxon>
        <taxon>Ascomycota</taxon>
        <taxon>Pezizomycotina</taxon>
        <taxon>Lecanoromycetes</taxon>
        <taxon>OSLEUM clade</taxon>
        <taxon>Umbilicariomycetidae</taxon>
        <taxon>Umbilicariales</taxon>
        <taxon>Umbilicariaceae</taxon>
        <taxon>Lasallia</taxon>
    </lineage>
</organism>
<feature type="compositionally biased region" description="Basic and acidic residues" evidence="1">
    <location>
        <begin position="60"/>
        <end position="71"/>
    </location>
</feature>
<dbReference type="Proteomes" id="UP000192927">
    <property type="component" value="Unassembled WGS sequence"/>
</dbReference>
<accession>A0A1W5CVD6</accession>
<evidence type="ECO:0000313" key="3">
    <source>
        <dbReference type="Proteomes" id="UP000192927"/>
    </source>
</evidence>
<evidence type="ECO:0000256" key="1">
    <source>
        <dbReference type="SAM" id="MobiDB-lite"/>
    </source>
</evidence>
<evidence type="ECO:0000313" key="2">
    <source>
        <dbReference type="EMBL" id="SLM34750.1"/>
    </source>
</evidence>
<reference evidence="3" key="1">
    <citation type="submission" date="2017-03" db="EMBL/GenBank/DDBJ databases">
        <authorList>
            <person name="Sharma R."/>
            <person name="Thines M."/>
        </authorList>
    </citation>
    <scope>NUCLEOTIDE SEQUENCE [LARGE SCALE GENOMIC DNA]</scope>
</reference>
<protein>
    <submittedName>
        <fullName evidence="2">Uncharacterized protein</fullName>
    </submittedName>
</protein>
<feature type="compositionally biased region" description="Basic residues" evidence="1">
    <location>
        <begin position="48"/>
        <end position="59"/>
    </location>
</feature>
<feature type="region of interest" description="Disordered" evidence="1">
    <location>
        <begin position="26"/>
        <end position="71"/>
    </location>
</feature>
<keyword evidence="3" id="KW-1185">Reference proteome</keyword>
<proteinExistence type="predicted"/>
<dbReference type="AlphaFoldDB" id="A0A1W5CVD6"/>